<keyword evidence="3" id="KW-1185">Reference proteome</keyword>
<evidence type="ECO:0000259" key="1">
    <source>
        <dbReference type="Pfam" id="PF01261"/>
    </source>
</evidence>
<dbReference type="SUPFAM" id="SSF51658">
    <property type="entry name" value="Xylose isomerase-like"/>
    <property type="match status" value="1"/>
</dbReference>
<sequence length="295" mass="32916">MNELGFMSYVYMGFSAEAMAEEAGKHGLRYVQLDIKQKLQVMDDEPFSTARADKICRIFASRGIQIVGLSGYTNLLNPNLAKREEKLVQLEKMIDLCSAYGTQYIATETGSLHPSNAWRDYEGNRSPEAWEQLLAITQRLQRRAAENNAVLLLEGFALNVLAEPKQAQRLLQELGTEGLGMIMDPFNYLTVQDLSGLEAQRRAMTEIFDCIAGQSPIAHAKDSLYSDEGFTTPRVGAGQADWNVYAEFLMKRLPDVPLILEHAKPEEVEECLQLIRQAFAAAGEAKPNARDAHEA</sequence>
<protein>
    <submittedName>
        <fullName evidence="2">Xylose isomerase-like TIM barrel</fullName>
    </submittedName>
</protein>
<accession>A0ABY4RJL9</accession>
<name>A0ABY4RJL9_9BACL</name>
<dbReference type="InterPro" id="IPR013022">
    <property type="entry name" value="Xyl_isomerase-like_TIM-brl"/>
</dbReference>
<organism evidence="2 3">
    <name type="scientific">Paenibacillus konkukensis</name>
    <dbReference type="NCBI Taxonomy" id="2020716"/>
    <lineage>
        <taxon>Bacteria</taxon>
        <taxon>Bacillati</taxon>
        <taxon>Bacillota</taxon>
        <taxon>Bacilli</taxon>
        <taxon>Bacillales</taxon>
        <taxon>Paenibacillaceae</taxon>
        <taxon>Paenibacillus</taxon>
    </lineage>
</organism>
<reference evidence="2" key="1">
    <citation type="submission" date="2018-02" db="EMBL/GenBank/DDBJ databases">
        <authorList>
            <person name="Kim S.-K."/>
            <person name="Jung H.-I."/>
            <person name="Lee S.-W."/>
        </authorList>
    </citation>
    <scope>NUCLEOTIDE SEQUENCE</scope>
    <source>
        <strain evidence="2">SK3146</strain>
    </source>
</reference>
<dbReference type="InterPro" id="IPR036237">
    <property type="entry name" value="Xyl_isomerase-like_sf"/>
</dbReference>
<dbReference type="RefSeq" id="WP_249864016.1">
    <property type="nucleotide sequence ID" value="NZ_CP027059.1"/>
</dbReference>
<feature type="domain" description="Xylose isomerase-like TIM barrel" evidence="1">
    <location>
        <begin position="22"/>
        <end position="276"/>
    </location>
</feature>
<dbReference type="PANTHER" id="PTHR12110">
    <property type="entry name" value="HYDROXYPYRUVATE ISOMERASE"/>
    <property type="match status" value="1"/>
</dbReference>
<dbReference type="InterPro" id="IPR050312">
    <property type="entry name" value="IolE/XylAMocC-like"/>
</dbReference>
<dbReference type="Pfam" id="PF01261">
    <property type="entry name" value="AP_endonuc_2"/>
    <property type="match status" value="1"/>
</dbReference>
<reference evidence="2" key="2">
    <citation type="journal article" date="2021" name="J Anim Sci Technol">
        <title>Complete genome sequence of Paenibacillus konkukensis sp. nov. SK3146 as a potential probiotic strain.</title>
        <authorList>
            <person name="Jung H.I."/>
            <person name="Park S."/>
            <person name="Niu K.M."/>
            <person name="Lee S.W."/>
            <person name="Kothari D."/>
            <person name="Yi K.J."/>
            <person name="Kim S.K."/>
        </authorList>
    </citation>
    <scope>NUCLEOTIDE SEQUENCE</scope>
    <source>
        <strain evidence="2">SK3146</strain>
    </source>
</reference>
<gene>
    <name evidence="2" type="ORF">SK3146_00970</name>
</gene>
<dbReference type="Gene3D" id="3.20.20.150">
    <property type="entry name" value="Divalent-metal-dependent TIM barrel enzymes"/>
    <property type="match status" value="1"/>
</dbReference>
<dbReference type="EMBL" id="CP027059">
    <property type="protein sequence ID" value="UQZ81814.1"/>
    <property type="molecule type" value="Genomic_DNA"/>
</dbReference>
<dbReference type="PANTHER" id="PTHR12110:SF21">
    <property type="entry name" value="XYLOSE ISOMERASE-LIKE TIM BARREL DOMAIN-CONTAINING PROTEIN"/>
    <property type="match status" value="1"/>
</dbReference>
<dbReference type="Proteomes" id="UP001057134">
    <property type="component" value="Chromosome"/>
</dbReference>
<proteinExistence type="predicted"/>
<evidence type="ECO:0000313" key="2">
    <source>
        <dbReference type="EMBL" id="UQZ81814.1"/>
    </source>
</evidence>
<evidence type="ECO:0000313" key="3">
    <source>
        <dbReference type="Proteomes" id="UP001057134"/>
    </source>
</evidence>